<evidence type="ECO:0000313" key="2">
    <source>
        <dbReference type="Proteomes" id="UP000823486"/>
    </source>
</evidence>
<evidence type="ECO:0008006" key="3">
    <source>
        <dbReference type="Google" id="ProtNLM"/>
    </source>
</evidence>
<keyword evidence="2" id="KW-1185">Reference proteome</keyword>
<protein>
    <recommendedName>
        <fullName evidence="3">RsbT co-antagonist protein RsbRD N-terminal domain-containing protein</fullName>
    </recommendedName>
</protein>
<proteinExistence type="predicted"/>
<dbReference type="RefSeq" id="WP_204537534.1">
    <property type="nucleotide sequence ID" value="NZ_JAFBFI010000001.1"/>
</dbReference>
<name>A0ABS2QDE8_9BACI</name>
<evidence type="ECO:0000313" key="1">
    <source>
        <dbReference type="EMBL" id="MBM7690839.1"/>
    </source>
</evidence>
<accession>A0ABS2QDE8</accession>
<comment type="caution">
    <text evidence="1">The sequence shown here is derived from an EMBL/GenBank/DDBJ whole genome shotgun (WGS) entry which is preliminary data.</text>
</comment>
<organism evidence="1 2">
    <name type="scientific">Peribacillus deserti</name>
    <dbReference type="NCBI Taxonomy" id="673318"/>
    <lineage>
        <taxon>Bacteria</taxon>
        <taxon>Bacillati</taxon>
        <taxon>Bacillota</taxon>
        <taxon>Bacilli</taxon>
        <taxon>Bacillales</taxon>
        <taxon>Bacillaceae</taxon>
        <taxon>Peribacillus</taxon>
    </lineage>
</organism>
<gene>
    <name evidence="1" type="ORF">JOC77_000242</name>
</gene>
<dbReference type="EMBL" id="JAFBFI010000001">
    <property type="protein sequence ID" value="MBM7690839.1"/>
    <property type="molecule type" value="Genomic_DNA"/>
</dbReference>
<dbReference type="Proteomes" id="UP000823486">
    <property type="component" value="Unassembled WGS sequence"/>
</dbReference>
<reference evidence="1 2" key="1">
    <citation type="submission" date="2021-01" db="EMBL/GenBank/DDBJ databases">
        <title>Genomic Encyclopedia of Type Strains, Phase IV (KMG-IV): sequencing the most valuable type-strain genomes for metagenomic binning, comparative biology and taxonomic classification.</title>
        <authorList>
            <person name="Goeker M."/>
        </authorList>
    </citation>
    <scope>NUCLEOTIDE SEQUENCE [LARGE SCALE GENOMIC DNA]</scope>
    <source>
        <strain evidence="1 2">DSM 105482</strain>
    </source>
</reference>
<sequence length="127" mass="15032">MKIESIISIVNKACNDERYTRARQIMSKEWNRLIETRSYQLLNDNAKQLIKIIVEEKEKGTFEALSHSDKKLLKLMNDSVREVNLPFAKRIYIEYIDLFERQEAQGWLSSDARFVCDAWKKAMEVNT</sequence>